<dbReference type="Pfam" id="PF13175">
    <property type="entry name" value="AAA_15"/>
    <property type="match status" value="1"/>
</dbReference>
<dbReference type="InterPro" id="IPR027417">
    <property type="entry name" value="P-loop_NTPase"/>
</dbReference>
<dbReference type="EMBL" id="BSOU01000039">
    <property type="protein sequence ID" value="GLR77282.1"/>
    <property type="molecule type" value="Genomic_DNA"/>
</dbReference>
<sequence>MKLLHLKAQGVHGYLDFDVDFRPDVNFFAGLNGSGKTSALNLIMALLTPSIDQLLEMRFSNASLVIQKSKEIICINCSKQDDVMQIKVSNEHELLGQEDISHEEHIYIQRRGRGSFDRNSDAIKAIKRLASPMFLSLDRRFVKSSRDEDYPVFIDDNMIHRSIKKRGVKDDSLEEIVEIVAEANAEAKARQSFADNKLRNDIILDSLSFAEMAGDVTFPDKYTLSQLRHKQRAIKKTFDNLDVPSDEFEVKYNDFFDKLENLVKRFEKLEKDNRHRKDIELDEDTNKIMSDWFVNQHQLKRIDRLFSKVESYQSEKNRIYARLSRFEMLVNKFLNETEKLVQINNKGRLVVKFSGEERNLSVLSSGERQIIIMLAHLVLNKRLRKDGVFIVDEPELSLHISWQDMFVEAIQEASPSLQIILATHSPSIIGGRNYMYVPLNKGI</sequence>
<dbReference type="Proteomes" id="UP000239273">
    <property type="component" value="Unassembled WGS sequence"/>
</dbReference>
<evidence type="ECO:0000313" key="4">
    <source>
        <dbReference type="Proteomes" id="UP000239273"/>
    </source>
</evidence>
<dbReference type="SMART" id="SM00382">
    <property type="entry name" value="AAA"/>
    <property type="match status" value="1"/>
</dbReference>
<comment type="caution">
    <text evidence="3">The sequence shown here is derived from an EMBL/GenBank/DDBJ whole genome shotgun (WGS) entry which is preliminary data.</text>
</comment>
<protein>
    <recommendedName>
        <fullName evidence="1">AAA+ ATPase domain-containing protein</fullName>
    </recommendedName>
</protein>
<name>A0A2S7X187_9GAMM</name>
<evidence type="ECO:0000313" key="3">
    <source>
        <dbReference type="EMBL" id="PQJ83518.1"/>
    </source>
</evidence>
<dbReference type="SUPFAM" id="SSF52540">
    <property type="entry name" value="P-loop containing nucleoside triphosphate hydrolases"/>
    <property type="match status" value="1"/>
</dbReference>
<reference evidence="2" key="4">
    <citation type="submission" date="2023-01" db="EMBL/GenBank/DDBJ databases">
        <title>Draft genome sequence of Aliivibrio sifiae strain NBRC 105001.</title>
        <authorList>
            <person name="Sun Q."/>
            <person name="Mori K."/>
        </authorList>
    </citation>
    <scope>NUCLEOTIDE SEQUENCE</scope>
    <source>
        <strain evidence="2">NBRC 105001</strain>
    </source>
</reference>
<dbReference type="RefSeq" id="WP_170066804.1">
    <property type="nucleotide sequence ID" value="NZ_BSOU01000039.1"/>
</dbReference>
<dbReference type="EMBL" id="MSCP01000006">
    <property type="protein sequence ID" value="PQJ83518.1"/>
    <property type="molecule type" value="Genomic_DNA"/>
</dbReference>
<gene>
    <name evidence="3" type="ORF">BTO23_20980</name>
    <name evidence="2" type="ORF">GCM10007855_41570</name>
</gene>
<proteinExistence type="predicted"/>
<reference evidence="5" key="3">
    <citation type="journal article" date="2019" name="Int. J. Syst. Evol. Microbiol.">
        <title>The Global Catalogue of Microorganisms (GCM) 10K type strain sequencing project: providing services to taxonomists for standard genome sequencing and annotation.</title>
        <authorList>
            <consortium name="The Broad Institute Genomics Platform"/>
            <consortium name="The Broad Institute Genome Sequencing Center for Infectious Disease"/>
            <person name="Wu L."/>
            <person name="Ma J."/>
        </authorList>
    </citation>
    <scope>NUCLEOTIDE SEQUENCE [LARGE SCALE GENOMIC DNA]</scope>
    <source>
        <strain evidence="5">NBRC 105001</strain>
    </source>
</reference>
<accession>A0A2S7X187</accession>
<dbReference type="InterPro" id="IPR003593">
    <property type="entry name" value="AAA+_ATPase"/>
</dbReference>
<dbReference type="InterPro" id="IPR051396">
    <property type="entry name" value="Bact_Antivir_Def_Nuclease"/>
</dbReference>
<keyword evidence="5" id="KW-1185">Reference proteome</keyword>
<reference evidence="2" key="1">
    <citation type="journal article" date="2014" name="Int. J. Syst. Evol. Microbiol.">
        <title>Complete genome of a new Firmicutes species belonging to the dominant human colonic microbiota ('Ruminococcus bicirculans') reveals two chromosomes and a selective capacity to utilize plant glucans.</title>
        <authorList>
            <consortium name="NISC Comparative Sequencing Program"/>
            <person name="Wegmann U."/>
            <person name="Louis P."/>
            <person name="Goesmann A."/>
            <person name="Henrissat B."/>
            <person name="Duncan S.H."/>
            <person name="Flint H.J."/>
        </authorList>
    </citation>
    <scope>NUCLEOTIDE SEQUENCE</scope>
    <source>
        <strain evidence="2">NBRC 105001</strain>
    </source>
</reference>
<evidence type="ECO:0000259" key="1">
    <source>
        <dbReference type="SMART" id="SM00382"/>
    </source>
</evidence>
<evidence type="ECO:0000313" key="5">
    <source>
        <dbReference type="Proteomes" id="UP001156660"/>
    </source>
</evidence>
<evidence type="ECO:0000313" key="2">
    <source>
        <dbReference type="EMBL" id="GLR77282.1"/>
    </source>
</evidence>
<organism evidence="3 4">
    <name type="scientific">Aliivibrio sifiae</name>
    <dbReference type="NCBI Taxonomy" id="566293"/>
    <lineage>
        <taxon>Bacteria</taxon>
        <taxon>Pseudomonadati</taxon>
        <taxon>Pseudomonadota</taxon>
        <taxon>Gammaproteobacteria</taxon>
        <taxon>Vibrionales</taxon>
        <taxon>Vibrionaceae</taxon>
        <taxon>Aliivibrio</taxon>
    </lineage>
</organism>
<reference evidence="3 4" key="2">
    <citation type="submission" date="2016-12" db="EMBL/GenBank/DDBJ databases">
        <title>Diversity of luminous bacteria.</title>
        <authorList>
            <person name="Yoshizawa S."/>
            <person name="Kogure K."/>
        </authorList>
    </citation>
    <scope>NUCLEOTIDE SEQUENCE [LARGE SCALE GENOMIC DNA]</scope>
    <source>
        <strain evidence="3 4">NBRC 105001</strain>
    </source>
</reference>
<dbReference type="Proteomes" id="UP001156660">
    <property type="component" value="Unassembled WGS sequence"/>
</dbReference>
<dbReference type="AlphaFoldDB" id="A0A2S7X187"/>
<dbReference type="Gene3D" id="3.40.50.300">
    <property type="entry name" value="P-loop containing nucleotide triphosphate hydrolases"/>
    <property type="match status" value="1"/>
</dbReference>
<feature type="domain" description="AAA+ ATPase" evidence="1">
    <location>
        <begin position="22"/>
        <end position="439"/>
    </location>
</feature>
<dbReference type="PANTHER" id="PTHR43581:SF2">
    <property type="entry name" value="EXCINUCLEASE ATPASE SUBUNIT"/>
    <property type="match status" value="1"/>
</dbReference>
<dbReference type="PANTHER" id="PTHR43581">
    <property type="entry name" value="ATP/GTP PHOSPHATASE"/>
    <property type="match status" value="1"/>
</dbReference>
<dbReference type="InterPro" id="IPR041685">
    <property type="entry name" value="AAA_GajA/Old/RecF-like"/>
</dbReference>